<dbReference type="Pfam" id="PF13855">
    <property type="entry name" value="LRR_8"/>
    <property type="match status" value="2"/>
</dbReference>
<feature type="chain" id="PRO_5045784159" description="LRRCT domain-containing protein" evidence="6">
    <location>
        <begin position="17"/>
        <end position="462"/>
    </location>
</feature>
<evidence type="ECO:0000256" key="6">
    <source>
        <dbReference type="SAM" id="SignalP"/>
    </source>
</evidence>
<keyword evidence="3" id="KW-0677">Repeat</keyword>
<dbReference type="Proteomes" id="UP001642483">
    <property type="component" value="Unassembled WGS sequence"/>
</dbReference>
<dbReference type="InterPro" id="IPR032675">
    <property type="entry name" value="LRR_dom_sf"/>
</dbReference>
<reference evidence="8 9" key="1">
    <citation type="submission" date="2024-02" db="EMBL/GenBank/DDBJ databases">
        <authorList>
            <person name="Daric V."/>
            <person name="Darras S."/>
        </authorList>
    </citation>
    <scope>NUCLEOTIDE SEQUENCE [LARGE SCALE GENOMIC DNA]</scope>
</reference>
<dbReference type="SMART" id="SM00082">
    <property type="entry name" value="LRRCT"/>
    <property type="match status" value="1"/>
</dbReference>
<evidence type="ECO:0000259" key="7">
    <source>
        <dbReference type="SMART" id="SM00082"/>
    </source>
</evidence>
<evidence type="ECO:0000256" key="1">
    <source>
        <dbReference type="ARBA" id="ARBA00022614"/>
    </source>
</evidence>
<feature type="signal peptide" evidence="6">
    <location>
        <begin position="1"/>
        <end position="16"/>
    </location>
</feature>
<protein>
    <recommendedName>
        <fullName evidence="7">LRRCT domain-containing protein</fullName>
    </recommendedName>
</protein>
<dbReference type="InterPro" id="IPR000483">
    <property type="entry name" value="Cys-rich_flank_reg_C"/>
</dbReference>
<dbReference type="PANTHER" id="PTHR45842">
    <property type="entry name" value="SYNAPTIC ADHESION-LIKE MOLECULE SALM"/>
    <property type="match status" value="1"/>
</dbReference>
<evidence type="ECO:0000256" key="3">
    <source>
        <dbReference type="ARBA" id="ARBA00022737"/>
    </source>
</evidence>
<feature type="transmembrane region" description="Helical" evidence="5">
    <location>
        <begin position="384"/>
        <end position="405"/>
    </location>
</feature>
<accession>A0ABP0FWV3</accession>
<keyword evidence="4" id="KW-0325">Glycoprotein</keyword>
<evidence type="ECO:0000313" key="9">
    <source>
        <dbReference type="Proteomes" id="UP001642483"/>
    </source>
</evidence>
<gene>
    <name evidence="8" type="ORF">CVLEPA_LOCUS13102</name>
</gene>
<name>A0ABP0FWV3_CLALP</name>
<keyword evidence="1" id="KW-0433">Leucine-rich repeat</keyword>
<comment type="caution">
    <text evidence="8">The sequence shown here is derived from an EMBL/GenBank/DDBJ whole genome shotgun (WGS) entry which is preliminary data.</text>
</comment>
<feature type="domain" description="LRRCT" evidence="7">
    <location>
        <begin position="211"/>
        <end position="277"/>
    </location>
</feature>
<dbReference type="Gene3D" id="3.80.10.10">
    <property type="entry name" value="Ribonuclease Inhibitor"/>
    <property type="match status" value="2"/>
</dbReference>
<keyword evidence="5" id="KW-0472">Membrane</keyword>
<proteinExistence type="predicted"/>
<dbReference type="InterPro" id="IPR003591">
    <property type="entry name" value="Leu-rich_rpt_typical-subtyp"/>
</dbReference>
<keyword evidence="9" id="KW-1185">Reference proteome</keyword>
<evidence type="ECO:0000256" key="5">
    <source>
        <dbReference type="SAM" id="Phobius"/>
    </source>
</evidence>
<dbReference type="PROSITE" id="PS51450">
    <property type="entry name" value="LRR"/>
    <property type="match status" value="2"/>
</dbReference>
<keyword evidence="5" id="KW-0812">Transmembrane</keyword>
<evidence type="ECO:0000256" key="2">
    <source>
        <dbReference type="ARBA" id="ARBA00022729"/>
    </source>
</evidence>
<sequence length="462" mass="51317">MFALFVAFLLTAGVSSSDRCETKSPKCTCDVDGLAFDCVGAGLEFDELGLRLDATKANITGNDFPVLSGGFFDRLTALNFLALSGNKITSLGPTLFRHNQNLNQLYLSNNLLTSLPSTLFSMMSQLTLLDCSYNNLTYIDSSLLSGLTNLKRLYLHENQISKIEAAAFRNFSLTLLFLENNRLHTAHWKWIKHFQHQGDGKESFELYFDGNPWSCDCRMARFFSKVQSHSWIPAHAHGSSRSTCDRDCPIELPVCEFPDKLRGKPLLTLGQDDFVCSPPIVTSQNNCTKTPICDVTEMHFDEGVPVVVNCSGRGIPIPLVQIRDDIGRNMTSQNEGHVSVTFPSATIDQAGQYKCVIQGYEDDGKAKIVTQIIKVFVRKTSSPALAVFLTLFILAVATGAGYAFYRFRLKRRAGYGSLGKDPDVHYEATNEPITSQSTPLQTTYSDDDVTNIVQQDEEEFLV</sequence>
<evidence type="ECO:0000256" key="4">
    <source>
        <dbReference type="ARBA" id="ARBA00023180"/>
    </source>
</evidence>
<dbReference type="EMBL" id="CAWYQH010000090">
    <property type="protein sequence ID" value="CAK8682440.1"/>
    <property type="molecule type" value="Genomic_DNA"/>
</dbReference>
<dbReference type="SUPFAM" id="SSF52058">
    <property type="entry name" value="L domain-like"/>
    <property type="match status" value="1"/>
</dbReference>
<dbReference type="InterPro" id="IPR001611">
    <property type="entry name" value="Leu-rich_rpt"/>
</dbReference>
<keyword evidence="5" id="KW-1133">Transmembrane helix</keyword>
<dbReference type="SMART" id="SM00369">
    <property type="entry name" value="LRR_TYP"/>
    <property type="match status" value="4"/>
</dbReference>
<dbReference type="InterPro" id="IPR050467">
    <property type="entry name" value="LRFN"/>
</dbReference>
<organism evidence="8 9">
    <name type="scientific">Clavelina lepadiformis</name>
    <name type="common">Light-bulb sea squirt</name>
    <name type="synonym">Ascidia lepadiformis</name>
    <dbReference type="NCBI Taxonomy" id="159417"/>
    <lineage>
        <taxon>Eukaryota</taxon>
        <taxon>Metazoa</taxon>
        <taxon>Chordata</taxon>
        <taxon>Tunicata</taxon>
        <taxon>Ascidiacea</taxon>
        <taxon>Aplousobranchia</taxon>
        <taxon>Clavelinidae</taxon>
        <taxon>Clavelina</taxon>
    </lineage>
</organism>
<dbReference type="PANTHER" id="PTHR45842:SF12">
    <property type="entry name" value="KEKKON 5, ISOFORM A"/>
    <property type="match status" value="1"/>
</dbReference>
<keyword evidence="2 6" id="KW-0732">Signal</keyword>
<evidence type="ECO:0000313" key="8">
    <source>
        <dbReference type="EMBL" id="CAK8682440.1"/>
    </source>
</evidence>